<feature type="chain" id="PRO_5040173289" evidence="1">
    <location>
        <begin position="25"/>
        <end position="360"/>
    </location>
</feature>
<evidence type="ECO:0000313" key="3">
    <source>
        <dbReference type="Proteomes" id="UP001153737"/>
    </source>
</evidence>
<feature type="signal peptide" evidence="1">
    <location>
        <begin position="1"/>
        <end position="24"/>
    </location>
</feature>
<evidence type="ECO:0000313" key="2">
    <source>
        <dbReference type="EMBL" id="CAH1155863.1"/>
    </source>
</evidence>
<dbReference type="EMBL" id="OU896708">
    <property type="protein sequence ID" value="CAH1155863.1"/>
    <property type="molecule type" value="Genomic_DNA"/>
</dbReference>
<dbReference type="AlphaFoldDB" id="A0A9P0DN29"/>
<dbReference type="Proteomes" id="UP001153737">
    <property type="component" value="Chromosome 2"/>
</dbReference>
<protein>
    <submittedName>
        <fullName evidence="2">Uncharacterized protein</fullName>
    </submittedName>
</protein>
<accession>A0A9P0DN29</accession>
<dbReference type="PANTHER" id="PTHR31389:SF4">
    <property type="entry name" value="LD39211P"/>
    <property type="match status" value="1"/>
</dbReference>
<sequence length="360" mass="40995">MRTKNFLLTLCVIVSVSLIFIIFGQEKPESIQNIVSTTNEQIKNFKDNLHDAETKTLNADEKYLHRLGFMGQTRLYPHDVWKNTSLPVIVTYVIEGQESQAAGLIFNIAKILPNNTILVYNLGISDQGYKMLTNYCNSTRCQVISFDLSEFPSHVEIDVLHAYRPLVIQDALYNTGAIFFIESNYRILKNASHDVITRLYKDIVKNSGILAWPFELKNPVSSLTHKKMFEYFHTDADSFLFLQMVRADILVIVNTESIHKNVMLPWVQCALTQDCIIPIGAQSAGCKFDKKPQFRYSGCHSYDTSALNIALGLVFEQNSESYTYSDSVNYFEVVSLNKAEAMLKELEQNSTTEGRLDSFQ</sequence>
<gene>
    <name evidence="2" type="ORF">PHAECO_LOCUS6408</name>
</gene>
<name>A0A9P0DN29_PHACE</name>
<dbReference type="PANTHER" id="PTHR31389">
    <property type="entry name" value="LD39211P"/>
    <property type="match status" value="1"/>
</dbReference>
<proteinExistence type="predicted"/>
<organism evidence="2 3">
    <name type="scientific">Phaedon cochleariae</name>
    <name type="common">Mustard beetle</name>
    <dbReference type="NCBI Taxonomy" id="80249"/>
    <lineage>
        <taxon>Eukaryota</taxon>
        <taxon>Metazoa</taxon>
        <taxon>Ecdysozoa</taxon>
        <taxon>Arthropoda</taxon>
        <taxon>Hexapoda</taxon>
        <taxon>Insecta</taxon>
        <taxon>Pterygota</taxon>
        <taxon>Neoptera</taxon>
        <taxon>Endopterygota</taxon>
        <taxon>Coleoptera</taxon>
        <taxon>Polyphaga</taxon>
        <taxon>Cucujiformia</taxon>
        <taxon>Chrysomeloidea</taxon>
        <taxon>Chrysomelidae</taxon>
        <taxon>Chrysomelinae</taxon>
        <taxon>Chrysomelini</taxon>
        <taxon>Phaedon</taxon>
    </lineage>
</organism>
<keyword evidence="1" id="KW-0732">Signal</keyword>
<keyword evidence="3" id="KW-1185">Reference proteome</keyword>
<dbReference type="OrthoDB" id="6414280at2759"/>
<reference evidence="2" key="1">
    <citation type="submission" date="2022-01" db="EMBL/GenBank/DDBJ databases">
        <authorList>
            <person name="King R."/>
        </authorList>
    </citation>
    <scope>NUCLEOTIDE SEQUENCE</scope>
</reference>
<reference evidence="2" key="2">
    <citation type="submission" date="2022-10" db="EMBL/GenBank/DDBJ databases">
        <authorList>
            <consortium name="ENA_rothamsted_submissions"/>
            <consortium name="culmorum"/>
            <person name="King R."/>
        </authorList>
    </citation>
    <scope>NUCLEOTIDE SEQUENCE</scope>
</reference>
<evidence type="ECO:0000256" key="1">
    <source>
        <dbReference type="SAM" id="SignalP"/>
    </source>
</evidence>